<evidence type="ECO:0008006" key="4">
    <source>
        <dbReference type="Google" id="ProtNLM"/>
    </source>
</evidence>
<dbReference type="Proteomes" id="UP000838324">
    <property type="component" value="Unassembled WGS sequence"/>
</dbReference>
<keyword evidence="3" id="KW-1185">Reference proteome</keyword>
<comment type="caution">
    <text evidence="2">The sequence shown here is derived from an EMBL/GenBank/DDBJ whole genome shotgun (WGS) entry which is preliminary data.</text>
</comment>
<keyword evidence="1" id="KW-0732">Signal</keyword>
<reference evidence="2" key="1">
    <citation type="submission" date="2022-01" db="EMBL/GenBank/DDBJ databases">
        <authorList>
            <person name="Criscuolo A."/>
        </authorList>
    </citation>
    <scope>NUCLEOTIDE SEQUENCE</scope>
    <source>
        <strain evidence="2">CIP111892</strain>
    </source>
</reference>
<protein>
    <recommendedName>
        <fullName evidence="4">PepSY domain-containing protein</fullName>
    </recommendedName>
</protein>
<name>A0ABN8FUM5_9BACL</name>
<dbReference type="EMBL" id="CAKMMG010000001">
    <property type="protein sequence ID" value="CAH1192635.1"/>
    <property type="molecule type" value="Genomic_DNA"/>
</dbReference>
<evidence type="ECO:0000313" key="2">
    <source>
        <dbReference type="EMBL" id="CAH1192635.1"/>
    </source>
</evidence>
<gene>
    <name evidence="2" type="ORF">PAECIP111892_01054</name>
</gene>
<organism evidence="2 3">
    <name type="scientific">Paenibacillus auburnensis</name>
    <dbReference type="NCBI Taxonomy" id="2905649"/>
    <lineage>
        <taxon>Bacteria</taxon>
        <taxon>Bacillati</taxon>
        <taxon>Bacillota</taxon>
        <taxon>Bacilli</taxon>
        <taxon>Bacillales</taxon>
        <taxon>Paenibacillaceae</taxon>
        <taxon>Paenibacillus</taxon>
    </lineage>
</organism>
<accession>A0ABN8FUM5</accession>
<feature type="signal peptide" evidence="1">
    <location>
        <begin position="1"/>
        <end position="24"/>
    </location>
</feature>
<evidence type="ECO:0000256" key="1">
    <source>
        <dbReference type="SAM" id="SignalP"/>
    </source>
</evidence>
<sequence length="124" mass="14117">MSKKLYQLLFSIILLFSLASPVFAEDVSQEYSVNSESFKKANQEYNESKIAVFEEEVESIKSKIEEFPDDVLLQEAYQYLGSSPELSENSSIGYYDVNVVLFNEAGNTISLEDYVNEKVVEKSK</sequence>
<proteinExistence type="predicted"/>
<dbReference type="RefSeq" id="WP_236330514.1">
    <property type="nucleotide sequence ID" value="NZ_CAKMMG010000001.1"/>
</dbReference>
<feature type="chain" id="PRO_5047436473" description="PepSY domain-containing protein" evidence="1">
    <location>
        <begin position="25"/>
        <end position="124"/>
    </location>
</feature>
<evidence type="ECO:0000313" key="3">
    <source>
        <dbReference type="Proteomes" id="UP000838324"/>
    </source>
</evidence>